<evidence type="ECO:0000259" key="3">
    <source>
        <dbReference type="Pfam" id="PF17921"/>
    </source>
</evidence>
<dbReference type="GO" id="GO:0003964">
    <property type="term" value="F:RNA-directed DNA polymerase activity"/>
    <property type="evidence" value="ECO:0007669"/>
    <property type="project" value="UniProtKB-EC"/>
</dbReference>
<reference evidence="4 5" key="1">
    <citation type="journal article" date="2024" name="BMC Genomics">
        <title>De novo assembly and annotation of Popillia japonica's genome with initial clues to its potential as an invasive pest.</title>
        <authorList>
            <person name="Cucini C."/>
            <person name="Boschi S."/>
            <person name="Funari R."/>
            <person name="Cardaioli E."/>
            <person name="Iannotti N."/>
            <person name="Marturano G."/>
            <person name="Paoli F."/>
            <person name="Bruttini M."/>
            <person name="Carapelli A."/>
            <person name="Frati F."/>
            <person name="Nardi F."/>
        </authorList>
    </citation>
    <scope>NUCLEOTIDE SEQUENCE [LARGE SCALE GENOMIC DNA]</scope>
    <source>
        <strain evidence="4">DMR45628</strain>
    </source>
</reference>
<feature type="compositionally biased region" description="Basic and acidic residues" evidence="2">
    <location>
        <begin position="286"/>
        <end position="297"/>
    </location>
</feature>
<dbReference type="Proteomes" id="UP001458880">
    <property type="component" value="Unassembled WGS sequence"/>
</dbReference>
<dbReference type="InterPro" id="IPR041588">
    <property type="entry name" value="Integrase_H2C2"/>
</dbReference>
<dbReference type="FunFam" id="1.10.340.70:FF:000003">
    <property type="entry name" value="Protein CBG25708"/>
    <property type="match status" value="1"/>
</dbReference>
<dbReference type="PANTHER" id="PTHR37984">
    <property type="entry name" value="PROTEIN CBG26694"/>
    <property type="match status" value="1"/>
</dbReference>
<accession>A0AAW1L6C1</accession>
<evidence type="ECO:0000313" key="5">
    <source>
        <dbReference type="Proteomes" id="UP001458880"/>
    </source>
</evidence>
<sequence>MRLRLLNYKLNVTYKPGKYLYIADTLSRAFLSDQGLKSDVEFEYAIHAVTKYLPVSEQQKSQFMKEIQNDYHLKLVKTFCELGLLANQHQIPDCVKHFAKIKNKVVIVDELLFFGNKLIVPLSLRAEMLSLLHEGHIGIEKTKMRARNIFYWPGLSTDIELFIKKCKTCEKTARKNHKEKLLPHPIPQSPWERQHINKTYFDKSARDLKPLESKTNVTTYNHLNKQWEAGKIIGQHPSPRSYMIKDGSGKILRRNRIDIRQSLNECQNNCKNLYLPNDSGSSDNVDNDHVTPVEHSTESTNKCATNVSNNSEQCIRTRSGRLVKKPDRLNL</sequence>
<evidence type="ECO:0000313" key="4">
    <source>
        <dbReference type="EMBL" id="KAK9728638.1"/>
    </source>
</evidence>
<dbReference type="EC" id="2.7.7.49" evidence="1"/>
<dbReference type="InterPro" id="IPR050951">
    <property type="entry name" value="Retrovirus_Pol_polyprotein"/>
</dbReference>
<proteinExistence type="predicted"/>
<dbReference type="AlphaFoldDB" id="A0AAW1L6C1"/>
<feature type="domain" description="Integrase zinc-binding" evidence="3">
    <location>
        <begin position="120"/>
        <end position="172"/>
    </location>
</feature>
<organism evidence="4 5">
    <name type="scientific">Popillia japonica</name>
    <name type="common">Japanese beetle</name>
    <dbReference type="NCBI Taxonomy" id="7064"/>
    <lineage>
        <taxon>Eukaryota</taxon>
        <taxon>Metazoa</taxon>
        <taxon>Ecdysozoa</taxon>
        <taxon>Arthropoda</taxon>
        <taxon>Hexapoda</taxon>
        <taxon>Insecta</taxon>
        <taxon>Pterygota</taxon>
        <taxon>Neoptera</taxon>
        <taxon>Endopterygota</taxon>
        <taxon>Coleoptera</taxon>
        <taxon>Polyphaga</taxon>
        <taxon>Scarabaeiformia</taxon>
        <taxon>Scarabaeidae</taxon>
        <taxon>Rutelinae</taxon>
        <taxon>Popillia</taxon>
    </lineage>
</organism>
<name>A0AAW1L6C1_POPJA</name>
<evidence type="ECO:0000256" key="2">
    <source>
        <dbReference type="SAM" id="MobiDB-lite"/>
    </source>
</evidence>
<comment type="caution">
    <text evidence="4">The sequence shown here is derived from an EMBL/GenBank/DDBJ whole genome shotgun (WGS) entry which is preliminary data.</text>
</comment>
<evidence type="ECO:0000256" key="1">
    <source>
        <dbReference type="ARBA" id="ARBA00012493"/>
    </source>
</evidence>
<feature type="region of interest" description="Disordered" evidence="2">
    <location>
        <begin position="277"/>
        <end position="305"/>
    </location>
</feature>
<keyword evidence="5" id="KW-1185">Reference proteome</keyword>
<gene>
    <name evidence="4" type="ORF">QE152_g17086</name>
</gene>
<dbReference type="Gene3D" id="1.10.340.70">
    <property type="match status" value="1"/>
</dbReference>
<dbReference type="PANTHER" id="PTHR37984:SF8">
    <property type="entry name" value="CCHC-TYPE DOMAIN-CONTAINING PROTEIN"/>
    <property type="match status" value="1"/>
</dbReference>
<dbReference type="EMBL" id="JASPKY010000168">
    <property type="protein sequence ID" value="KAK9728638.1"/>
    <property type="molecule type" value="Genomic_DNA"/>
</dbReference>
<protein>
    <recommendedName>
        <fullName evidence="1">RNA-directed DNA polymerase</fullName>
        <ecNumber evidence="1">2.7.7.49</ecNumber>
    </recommendedName>
</protein>
<dbReference type="Pfam" id="PF17921">
    <property type="entry name" value="Integrase_H2C2"/>
    <property type="match status" value="1"/>
</dbReference>